<feature type="region of interest" description="Disordered" evidence="3">
    <location>
        <begin position="807"/>
        <end position="854"/>
    </location>
</feature>
<feature type="compositionally biased region" description="Pro residues" evidence="3">
    <location>
        <begin position="481"/>
        <end position="491"/>
    </location>
</feature>
<dbReference type="CDD" id="cd00154">
    <property type="entry name" value="Rab"/>
    <property type="match status" value="1"/>
</dbReference>
<accession>A0A9P1D1M3</accession>
<keyword evidence="6" id="KW-1185">Reference proteome</keyword>
<organism evidence="4">
    <name type="scientific">Cladocopium goreaui</name>
    <dbReference type="NCBI Taxonomy" id="2562237"/>
    <lineage>
        <taxon>Eukaryota</taxon>
        <taxon>Sar</taxon>
        <taxon>Alveolata</taxon>
        <taxon>Dinophyceae</taxon>
        <taxon>Suessiales</taxon>
        <taxon>Symbiodiniaceae</taxon>
        <taxon>Cladocopium</taxon>
    </lineage>
</organism>
<dbReference type="SUPFAM" id="SSF52540">
    <property type="entry name" value="P-loop containing nucleoside triphosphate hydrolases"/>
    <property type="match status" value="1"/>
</dbReference>
<feature type="compositionally biased region" description="Low complexity" evidence="3">
    <location>
        <begin position="322"/>
        <end position="333"/>
    </location>
</feature>
<dbReference type="Proteomes" id="UP001152797">
    <property type="component" value="Unassembled WGS sequence"/>
</dbReference>
<dbReference type="EMBL" id="CAMXCT010002968">
    <property type="protein sequence ID" value="CAI4001595.1"/>
    <property type="molecule type" value="Genomic_DNA"/>
</dbReference>
<dbReference type="InterPro" id="IPR050227">
    <property type="entry name" value="Rab"/>
</dbReference>
<comment type="caution">
    <text evidence="4">The sequence shown here is derived from an EMBL/GenBank/DDBJ whole genome shotgun (WGS) entry which is preliminary data.</text>
</comment>
<gene>
    <name evidence="4" type="ORF">C1SCF055_LOCUS27628</name>
</gene>
<feature type="compositionally biased region" description="Acidic residues" evidence="3">
    <location>
        <begin position="460"/>
        <end position="473"/>
    </location>
</feature>
<proteinExistence type="predicted"/>
<sequence>MPPNSNDVAELARAVAIIAEAQPAVAKPFIAPQRLGHYLSEATGDDFDVEITWSVAVVGSTGCGKSSFLRRFCGRSGNLEYQQTLVTDFIEKRLELDGDEVTFHLWDTPGIDDPRSLAEKHCMAKACVIVYAASDRKSFEAAELWIVMLRELCGPQSLLVIVRCKDDVEGVEVEFEEGEALATKFGIKHFAAGSSAGEAKEVFVLLAKELLERQQQTEERFCCGEAVGSLQWADSPNTAWFEPQKGGETIPLRLRAVAVPKRALPKSPPRAKAKAANRPGVAGDASRGAGPKASSSGPRPKSKSEVRKPGAAKAKAAIQLPGTESRGGSTSSTQPEVTQNSGLDGSTKHSGEEQEGACSPTPTTPILETIQRRHVKLSTIESVGNVQDDTPPAASASVLPGLPDEASASQGEESPIDSAVGHVTTCFSSWRQLSLGSLSSGGLPTILTHLSESKKGIENEERDPEPPEPEAAEAAEAPTPCAEPEPAPSPDRNPHDPEGFAGAIPQRLDARPALVINIPPGDNNALRAEEVNPTLTAPAGAQLDEREYRLLWESVVQDTVRDEGSQGGNARVEQRLLSLEEGFNTFKEFTEQQQKAQRTLVDMQIDSAKRDLELGIRSLRQQNHAELFQEAERVAIAAVGKGVRESLATELASLHRVVRQMNDSVDERLRIFEQRLNGMESRFSQGLEESLHQLEELEFRFSNDSSRLSPELAKQLPDFVKSWGHGRFRSQNELVTYVDVTMTDVNGSLNQAMQTVKGEIQEMLKVASEGMGSRIEEVVESKTLSIENHLTSTDMMLRNVLAKQAKEAEALQEKHPKRTVSDAKERAGQDQADAKVRSETAEMEGKGQDGSNDMKSWLNKQISGITGDAQVQSHNLEGAELLSWMKKHVNELVTDLLPAHPVATPSPPHEDASPSSPKDHADREGTASFPNIDLERLDRLEQNFTTFAANLKDLDTARLPGRLALLEGACLEERLALLESMNTAGVRSQGPQPGLPLPSPQGTSQLLALREELQRLRNRVALVEGLVQIPEVEHRKEETQDSPRSPRLADMEVDENFKSEMMNLWRAVSGDQRTLDLLSSKLEDAVRNFSKMQSRFEAAMPQMLQLLGELLKGAGTGDTGESPQVDVLLAMQKLLYGGESGMPFVSPGAMREAFNSFEAMVRSEMEKLRDELLRDFDDKAPREDVDFLAEQLRLWQGQLQMLWQSFEKLLNNEQEVDAAIWRKPLTARCVSCDRKVDIKGLLFDRDTPFLPTGRHPDAAGIHDPRNALAYQQQQVAMFLLHHFPPGSAQGIDLWEVHQRRKDTLLHLCVYFQYFSAPVAELFEVLFLGMGQVDSNSFQAYWNRANADSDTFLHCAA</sequence>
<feature type="compositionally biased region" description="Basic and acidic residues" evidence="3">
    <location>
        <begin position="807"/>
        <end position="847"/>
    </location>
</feature>
<dbReference type="SMART" id="SM00173">
    <property type="entry name" value="RAS"/>
    <property type="match status" value="1"/>
</dbReference>
<keyword evidence="1" id="KW-0547">Nucleotide-binding</keyword>
<feature type="region of interest" description="Disordered" evidence="3">
    <location>
        <begin position="451"/>
        <end position="503"/>
    </location>
</feature>
<feature type="region of interest" description="Disordered" evidence="3">
    <location>
        <begin position="261"/>
        <end position="367"/>
    </location>
</feature>
<evidence type="ECO:0000313" key="4">
    <source>
        <dbReference type="EMBL" id="CAI4001595.1"/>
    </source>
</evidence>
<dbReference type="GO" id="GO:0005525">
    <property type="term" value="F:GTP binding"/>
    <property type="evidence" value="ECO:0007669"/>
    <property type="project" value="UniProtKB-KW"/>
</dbReference>
<dbReference type="EMBL" id="CAMXCT030002968">
    <property type="protein sequence ID" value="CAL4788907.1"/>
    <property type="molecule type" value="Genomic_DNA"/>
</dbReference>
<dbReference type="GO" id="GO:0003924">
    <property type="term" value="F:GTPase activity"/>
    <property type="evidence" value="ECO:0007669"/>
    <property type="project" value="InterPro"/>
</dbReference>
<evidence type="ECO:0000256" key="1">
    <source>
        <dbReference type="ARBA" id="ARBA00022741"/>
    </source>
</evidence>
<feature type="region of interest" description="Disordered" evidence="3">
    <location>
        <begin position="382"/>
        <end position="416"/>
    </location>
</feature>
<dbReference type="InterPro" id="IPR001806">
    <property type="entry name" value="Small_GTPase"/>
</dbReference>
<protein>
    <submittedName>
        <fullName evidence="5">Beta-glucuronidase</fullName>
    </submittedName>
</protein>
<dbReference type="EMBL" id="CAMXCT020002968">
    <property type="protein sequence ID" value="CAL1154970.1"/>
    <property type="molecule type" value="Genomic_DNA"/>
</dbReference>
<dbReference type="PANTHER" id="PTHR47977">
    <property type="entry name" value="RAS-RELATED PROTEIN RAB"/>
    <property type="match status" value="1"/>
</dbReference>
<dbReference type="InterPro" id="IPR027417">
    <property type="entry name" value="P-loop_NTPase"/>
</dbReference>
<name>A0A9P1D1M3_9DINO</name>
<dbReference type="SMART" id="SM00175">
    <property type="entry name" value="RAB"/>
    <property type="match status" value="1"/>
</dbReference>
<evidence type="ECO:0000256" key="3">
    <source>
        <dbReference type="SAM" id="MobiDB-lite"/>
    </source>
</evidence>
<feature type="region of interest" description="Disordered" evidence="3">
    <location>
        <begin position="899"/>
        <end position="930"/>
    </location>
</feature>
<evidence type="ECO:0000256" key="2">
    <source>
        <dbReference type="ARBA" id="ARBA00023134"/>
    </source>
</evidence>
<reference evidence="5 6" key="2">
    <citation type="submission" date="2024-05" db="EMBL/GenBank/DDBJ databases">
        <authorList>
            <person name="Chen Y."/>
            <person name="Shah S."/>
            <person name="Dougan E. K."/>
            <person name="Thang M."/>
            <person name="Chan C."/>
        </authorList>
    </citation>
    <scope>NUCLEOTIDE SEQUENCE [LARGE SCALE GENOMIC DNA]</scope>
</reference>
<evidence type="ECO:0000313" key="6">
    <source>
        <dbReference type="Proteomes" id="UP001152797"/>
    </source>
</evidence>
<dbReference type="PRINTS" id="PR00449">
    <property type="entry name" value="RASTRNSFRMNG"/>
</dbReference>
<dbReference type="PROSITE" id="PS51419">
    <property type="entry name" value="RAB"/>
    <property type="match status" value="1"/>
</dbReference>
<dbReference type="Pfam" id="PF00071">
    <property type="entry name" value="Ras"/>
    <property type="match status" value="1"/>
</dbReference>
<evidence type="ECO:0000313" key="5">
    <source>
        <dbReference type="EMBL" id="CAL4788907.1"/>
    </source>
</evidence>
<feature type="compositionally biased region" description="Basic and acidic residues" evidence="3">
    <location>
        <begin position="908"/>
        <end position="925"/>
    </location>
</feature>
<dbReference type="OrthoDB" id="443676at2759"/>
<dbReference type="Gene3D" id="3.40.50.300">
    <property type="entry name" value="P-loop containing nucleotide triphosphate hydrolases"/>
    <property type="match status" value="1"/>
</dbReference>
<reference evidence="4" key="1">
    <citation type="submission" date="2022-10" db="EMBL/GenBank/DDBJ databases">
        <authorList>
            <person name="Chen Y."/>
            <person name="Dougan E. K."/>
            <person name="Chan C."/>
            <person name="Rhodes N."/>
            <person name="Thang M."/>
        </authorList>
    </citation>
    <scope>NUCLEOTIDE SEQUENCE</scope>
</reference>
<keyword evidence="2" id="KW-0342">GTP-binding</keyword>
<feature type="non-terminal residue" evidence="4">
    <location>
        <position position="1356"/>
    </location>
</feature>
<feature type="compositionally biased region" description="Polar residues" evidence="3">
    <location>
        <begin position="334"/>
        <end position="344"/>
    </location>
</feature>